<dbReference type="Proteomes" id="UP000244755">
    <property type="component" value="Chromosome 1"/>
</dbReference>
<dbReference type="OrthoDB" id="8160761at2"/>
<reference evidence="3 4" key="1">
    <citation type="submission" date="2018-04" db="EMBL/GenBank/DDBJ databases">
        <title>Methylobacterium sp. PR1016A genome.</title>
        <authorList>
            <person name="Park W."/>
        </authorList>
    </citation>
    <scope>NUCLEOTIDE SEQUENCE [LARGE SCALE GENOMIC DNA]</scope>
    <source>
        <strain evidence="3 4">PR1016A</strain>
    </source>
</reference>
<evidence type="ECO:0000313" key="4">
    <source>
        <dbReference type="Proteomes" id="UP000244755"/>
    </source>
</evidence>
<keyword evidence="1" id="KW-1133">Transmembrane helix</keyword>
<organism evidence="3 4">
    <name type="scientific">Methylobacterium currus</name>
    <dbReference type="NCBI Taxonomy" id="2051553"/>
    <lineage>
        <taxon>Bacteria</taxon>
        <taxon>Pseudomonadati</taxon>
        <taxon>Pseudomonadota</taxon>
        <taxon>Alphaproteobacteria</taxon>
        <taxon>Hyphomicrobiales</taxon>
        <taxon>Methylobacteriaceae</taxon>
        <taxon>Methylobacterium</taxon>
    </lineage>
</organism>
<keyword evidence="1" id="KW-0812">Transmembrane</keyword>
<dbReference type="GO" id="GO:0008237">
    <property type="term" value="F:metallopeptidase activity"/>
    <property type="evidence" value="ECO:0007669"/>
    <property type="project" value="UniProtKB-KW"/>
</dbReference>
<accession>A0A2R4WTV2</accession>
<feature type="transmembrane region" description="Helical" evidence="1">
    <location>
        <begin position="132"/>
        <end position="153"/>
    </location>
</feature>
<feature type="domain" description="CAAX prenyl protease 2/Lysostaphin resistance protein A-like" evidence="2">
    <location>
        <begin position="173"/>
        <end position="261"/>
    </location>
</feature>
<keyword evidence="4" id="KW-1185">Reference proteome</keyword>
<keyword evidence="3" id="KW-0482">Metalloprotease</keyword>
<dbReference type="InterPro" id="IPR052710">
    <property type="entry name" value="CAAX_protease"/>
</dbReference>
<dbReference type="PANTHER" id="PTHR36435">
    <property type="entry name" value="SLR1288 PROTEIN"/>
    <property type="match status" value="1"/>
</dbReference>
<gene>
    <name evidence="3" type="ORF">DA075_17775</name>
</gene>
<name>A0A2R4WTV2_9HYPH</name>
<feature type="transmembrane region" description="Helical" evidence="1">
    <location>
        <begin position="28"/>
        <end position="54"/>
    </location>
</feature>
<evidence type="ECO:0000259" key="2">
    <source>
        <dbReference type="Pfam" id="PF02517"/>
    </source>
</evidence>
<dbReference type="GO" id="GO:0004175">
    <property type="term" value="F:endopeptidase activity"/>
    <property type="evidence" value="ECO:0007669"/>
    <property type="project" value="UniProtKB-ARBA"/>
</dbReference>
<keyword evidence="1" id="KW-0472">Membrane</keyword>
<dbReference type="Pfam" id="PF02517">
    <property type="entry name" value="Rce1-like"/>
    <property type="match status" value="1"/>
</dbReference>
<sequence>MTVSRSGAPAHSEPTGLGRRGPGVWLKVAAAILRAVLLQLAAFGLVFGAVAAFSRLPAVPASLLPFKALTGTERAALALTVLPHVALAFLILAAIRLRPGNTLDPGHPFAPDKALHPATALGFTRPDLSRRAVWLILLWPALQVAWTAGLLWLAGQPPVRAWRLSPFLTGEVFLAWTLWLVVLAPLAEEMLFRGDLFGRLTRHLAPAATVAVATVVFVLCHAENGLLQPVSVLPLGVALGLMRLWTGSLWPCIALHAASNGAVVLARVWSTG</sequence>
<dbReference type="GO" id="GO:0006508">
    <property type="term" value="P:proteolysis"/>
    <property type="evidence" value="ECO:0007669"/>
    <property type="project" value="UniProtKB-KW"/>
</dbReference>
<proteinExistence type="predicted"/>
<dbReference type="InterPro" id="IPR003675">
    <property type="entry name" value="Rce1/LyrA-like_dom"/>
</dbReference>
<feature type="transmembrane region" description="Helical" evidence="1">
    <location>
        <begin position="74"/>
        <end position="95"/>
    </location>
</feature>
<evidence type="ECO:0000256" key="1">
    <source>
        <dbReference type="SAM" id="Phobius"/>
    </source>
</evidence>
<protein>
    <submittedName>
        <fullName evidence="3">CPBP family intramembrane metalloprotease</fullName>
    </submittedName>
</protein>
<dbReference type="AlphaFoldDB" id="A0A2R4WTV2"/>
<dbReference type="PANTHER" id="PTHR36435:SF1">
    <property type="entry name" value="CAAX AMINO TERMINAL PROTEASE FAMILY PROTEIN"/>
    <property type="match status" value="1"/>
</dbReference>
<evidence type="ECO:0000313" key="3">
    <source>
        <dbReference type="EMBL" id="AWB24945.1"/>
    </source>
</evidence>
<keyword evidence="3" id="KW-0378">Hydrolase</keyword>
<feature type="transmembrane region" description="Helical" evidence="1">
    <location>
        <begin position="204"/>
        <end position="227"/>
    </location>
</feature>
<dbReference type="KEGG" id="mee:DA075_17775"/>
<dbReference type="EMBL" id="CP028843">
    <property type="protein sequence ID" value="AWB24945.1"/>
    <property type="molecule type" value="Genomic_DNA"/>
</dbReference>
<dbReference type="GO" id="GO:0080120">
    <property type="term" value="P:CAAX-box protein maturation"/>
    <property type="evidence" value="ECO:0007669"/>
    <property type="project" value="UniProtKB-ARBA"/>
</dbReference>
<keyword evidence="3" id="KW-0645">Protease</keyword>